<evidence type="ECO:0000313" key="8">
    <source>
        <dbReference type="EMBL" id="KAH8020256.1"/>
    </source>
</evidence>
<dbReference type="HAMAP" id="MF_01401">
    <property type="entry name" value="MsrA"/>
    <property type="match status" value="1"/>
</dbReference>
<dbReference type="NCBIfam" id="TIGR00401">
    <property type="entry name" value="msrA"/>
    <property type="match status" value="1"/>
</dbReference>
<dbReference type="Pfam" id="PF20939">
    <property type="entry name" value="MsrA_helical"/>
    <property type="match status" value="1"/>
</dbReference>
<dbReference type="AlphaFoldDB" id="A0A9J6DDU6"/>
<dbReference type="EMBL" id="JABSTU010000010">
    <property type="protein sequence ID" value="KAH8020256.1"/>
    <property type="molecule type" value="Genomic_DNA"/>
</dbReference>
<dbReference type="InterPro" id="IPR036509">
    <property type="entry name" value="Met_Sox_Rdtase_MsrA_sf"/>
</dbReference>
<comment type="similarity">
    <text evidence="1">Belongs to the MsrA Met sulfoxide reductase family.</text>
</comment>
<dbReference type="Pfam" id="PF01625">
    <property type="entry name" value="PMSR"/>
    <property type="match status" value="1"/>
</dbReference>
<comment type="caution">
    <text evidence="8">The sequence shown here is derived from an EMBL/GenBank/DDBJ whole genome shotgun (WGS) entry which is preliminary data.</text>
</comment>
<protein>
    <recommendedName>
        <fullName evidence="2">peptide-methionine (S)-S-oxide reductase</fullName>
        <ecNumber evidence="2">1.8.4.11</ecNumber>
    </recommendedName>
    <alternativeName>
        <fullName evidence="5">Peptide-methionine (S)-S-oxide reductase</fullName>
    </alternativeName>
    <alternativeName>
        <fullName evidence="4">Protein-methionine-S-oxide reductase</fullName>
    </alternativeName>
</protein>
<dbReference type="SUPFAM" id="SSF55068">
    <property type="entry name" value="Peptide methionine sulfoxide reductase"/>
    <property type="match status" value="1"/>
</dbReference>
<organism evidence="8 9">
    <name type="scientific">Rhipicephalus microplus</name>
    <name type="common">Cattle tick</name>
    <name type="synonym">Boophilus microplus</name>
    <dbReference type="NCBI Taxonomy" id="6941"/>
    <lineage>
        <taxon>Eukaryota</taxon>
        <taxon>Metazoa</taxon>
        <taxon>Ecdysozoa</taxon>
        <taxon>Arthropoda</taxon>
        <taxon>Chelicerata</taxon>
        <taxon>Arachnida</taxon>
        <taxon>Acari</taxon>
        <taxon>Parasitiformes</taxon>
        <taxon>Ixodida</taxon>
        <taxon>Ixodoidea</taxon>
        <taxon>Ixodidae</taxon>
        <taxon>Rhipicephalinae</taxon>
        <taxon>Rhipicephalus</taxon>
        <taxon>Boophilus</taxon>
    </lineage>
</organism>
<dbReference type="PANTHER" id="PTHR42799:SF13">
    <property type="entry name" value="PEPTIDE METHIONINE SULFOXIDE REDUCTASE"/>
    <property type="match status" value="1"/>
</dbReference>
<evidence type="ECO:0000256" key="4">
    <source>
        <dbReference type="ARBA" id="ARBA00030273"/>
    </source>
</evidence>
<evidence type="ECO:0000313" key="9">
    <source>
        <dbReference type="Proteomes" id="UP000821866"/>
    </source>
</evidence>
<keyword evidence="3" id="KW-0560">Oxidoreductase</keyword>
<reference evidence="8" key="2">
    <citation type="submission" date="2021-09" db="EMBL/GenBank/DDBJ databases">
        <authorList>
            <person name="Jia N."/>
            <person name="Wang J."/>
            <person name="Shi W."/>
            <person name="Du L."/>
            <person name="Sun Y."/>
            <person name="Zhan W."/>
            <person name="Jiang J."/>
            <person name="Wang Q."/>
            <person name="Zhang B."/>
            <person name="Ji P."/>
            <person name="Sakyi L.B."/>
            <person name="Cui X."/>
            <person name="Yuan T."/>
            <person name="Jiang B."/>
            <person name="Yang W."/>
            <person name="Lam T.T.-Y."/>
            <person name="Chang Q."/>
            <person name="Ding S."/>
            <person name="Wang X."/>
            <person name="Zhu J."/>
            <person name="Ruan X."/>
            <person name="Zhao L."/>
            <person name="Wei J."/>
            <person name="Que T."/>
            <person name="Du C."/>
            <person name="Cheng J."/>
            <person name="Dai P."/>
            <person name="Han X."/>
            <person name="Huang E."/>
            <person name="Gao Y."/>
            <person name="Liu J."/>
            <person name="Shao H."/>
            <person name="Ye R."/>
            <person name="Li L."/>
            <person name="Wei W."/>
            <person name="Wang X."/>
            <person name="Wang C."/>
            <person name="Huo Q."/>
            <person name="Li W."/>
            <person name="Guo W."/>
            <person name="Chen H."/>
            <person name="Chen S."/>
            <person name="Zhou L."/>
            <person name="Zhou L."/>
            <person name="Ni X."/>
            <person name="Tian J."/>
            <person name="Zhou Y."/>
            <person name="Sheng Y."/>
            <person name="Liu T."/>
            <person name="Pan Y."/>
            <person name="Xia L."/>
            <person name="Li J."/>
            <person name="Zhao F."/>
            <person name="Cao W."/>
        </authorList>
    </citation>
    <scope>NUCLEOTIDE SEQUENCE</scope>
    <source>
        <strain evidence="8">Rmic-2018</strain>
        <tissue evidence="8">Larvae</tissue>
    </source>
</reference>
<evidence type="ECO:0000256" key="2">
    <source>
        <dbReference type="ARBA" id="ARBA00012502"/>
    </source>
</evidence>
<dbReference type="PANTHER" id="PTHR42799">
    <property type="entry name" value="MITOCHONDRIAL PEPTIDE METHIONINE SULFOXIDE REDUCTASE"/>
    <property type="match status" value="1"/>
</dbReference>
<reference evidence="8" key="1">
    <citation type="journal article" date="2020" name="Cell">
        <title>Large-Scale Comparative Analyses of Tick Genomes Elucidate Their Genetic Diversity and Vector Capacities.</title>
        <authorList>
            <consortium name="Tick Genome and Microbiome Consortium (TIGMIC)"/>
            <person name="Jia N."/>
            <person name="Wang J."/>
            <person name="Shi W."/>
            <person name="Du L."/>
            <person name="Sun Y."/>
            <person name="Zhan W."/>
            <person name="Jiang J.F."/>
            <person name="Wang Q."/>
            <person name="Zhang B."/>
            <person name="Ji P."/>
            <person name="Bell-Sakyi L."/>
            <person name="Cui X.M."/>
            <person name="Yuan T.T."/>
            <person name="Jiang B.G."/>
            <person name="Yang W.F."/>
            <person name="Lam T.T."/>
            <person name="Chang Q.C."/>
            <person name="Ding S.J."/>
            <person name="Wang X.J."/>
            <person name="Zhu J.G."/>
            <person name="Ruan X.D."/>
            <person name="Zhao L."/>
            <person name="Wei J.T."/>
            <person name="Ye R.Z."/>
            <person name="Que T.C."/>
            <person name="Du C.H."/>
            <person name="Zhou Y.H."/>
            <person name="Cheng J.X."/>
            <person name="Dai P.F."/>
            <person name="Guo W.B."/>
            <person name="Han X.H."/>
            <person name="Huang E.J."/>
            <person name="Li L.F."/>
            <person name="Wei W."/>
            <person name="Gao Y.C."/>
            <person name="Liu J.Z."/>
            <person name="Shao H.Z."/>
            <person name="Wang X."/>
            <person name="Wang C.C."/>
            <person name="Yang T.C."/>
            <person name="Huo Q.B."/>
            <person name="Li W."/>
            <person name="Chen H.Y."/>
            <person name="Chen S.E."/>
            <person name="Zhou L.G."/>
            <person name="Ni X.B."/>
            <person name="Tian J.H."/>
            <person name="Sheng Y."/>
            <person name="Liu T."/>
            <person name="Pan Y.S."/>
            <person name="Xia L.Y."/>
            <person name="Li J."/>
            <person name="Zhao F."/>
            <person name="Cao W.C."/>
        </authorList>
    </citation>
    <scope>NUCLEOTIDE SEQUENCE</scope>
    <source>
        <strain evidence="8">Rmic-2018</strain>
    </source>
</reference>
<feature type="domain" description="Selenoprotein methionine sulfoxide reductase A helical" evidence="7">
    <location>
        <begin position="237"/>
        <end position="280"/>
    </location>
</feature>
<name>A0A9J6DDU6_RHIMP</name>
<gene>
    <name evidence="8" type="ORF">HPB51_025721</name>
</gene>
<evidence type="ECO:0000259" key="7">
    <source>
        <dbReference type="Pfam" id="PF20939"/>
    </source>
</evidence>
<dbReference type="GO" id="GO:0034599">
    <property type="term" value="P:cellular response to oxidative stress"/>
    <property type="evidence" value="ECO:0007669"/>
    <property type="project" value="TreeGrafter"/>
</dbReference>
<dbReference type="InterPro" id="IPR050162">
    <property type="entry name" value="MsrA_MetSO_reductase"/>
</dbReference>
<proteinExistence type="inferred from homology"/>
<evidence type="ECO:0000256" key="3">
    <source>
        <dbReference type="ARBA" id="ARBA00023002"/>
    </source>
</evidence>
<dbReference type="EC" id="1.8.4.11" evidence="2"/>
<dbReference type="FunFam" id="3.30.1060.10:FF:000004">
    <property type="entry name" value="Peptide methionine sulfoxide reductase A5"/>
    <property type="match status" value="1"/>
</dbReference>
<evidence type="ECO:0000256" key="1">
    <source>
        <dbReference type="ARBA" id="ARBA00005591"/>
    </source>
</evidence>
<dbReference type="VEuPathDB" id="VectorBase:LOC119176405"/>
<dbReference type="GO" id="GO:0008113">
    <property type="term" value="F:peptide-methionine (S)-S-oxide reductase activity"/>
    <property type="evidence" value="ECO:0007669"/>
    <property type="project" value="UniProtKB-EC"/>
</dbReference>
<sequence length="286" mass="32841">MEFALRPLASLCRNTRHRSFYDEMLTGLRVVKGLELPKKALFCPTPNRQGQEAPSGREECIQPSTRTLYEPDVPFEKATFGMGCFWKSESLYGCVKGVLRTTAAYAGGSKKDPTYRSLSAREDEDDESDYTEVVRIEYDPRETSFRELLKLFWPNHDPTREHVSREYMSIIFCHNDAQENEAQRSLKENQKNFSAPIVTKILKLEQYHLAEQHHQKYRLQRQTALYKSLLQSGMKDVTRSHVATRLNGYVSGYGTMAAFNAECNQLGLSSDQIDAVRALIRKGRPR</sequence>
<keyword evidence="9" id="KW-1185">Reference proteome</keyword>
<dbReference type="InterPro" id="IPR049006">
    <property type="entry name" value="MsrA_helical"/>
</dbReference>
<dbReference type="Gene3D" id="3.30.1060.10">
    <property type="entry name" value="Peptide methionine sulphoxide reductase MsrA"/>
    <property type="match status" value="1"/>
</dbReference>
<evidence type="ECO:0000259" key="6">
    <source>
        <dbReference type="Pfam" id="PF01625"/>
    </source>
</evidence>
<feature type="domain" description="Peptide methionine sulphoxide reductase MsrA" evidence="6">
    <location>
        <begin position="77"/>
        <end position="226"/>
    </location>
</feature>
<dbReference type="Proteomes" id="UP000821866">
    <property type="component" value="Chromosome 8"/>
</dbReference>
<evidence type="ECO:0000256" key="5">
    <source>
        <dbReference type="ARBA" id="ARBA00030643"/>
    </source>
</evidence>
<accession>A0A9J6DDU6</accession>
<dbReference type="GO" id="GO:0005737">
    <property type="term" value="C:cytoplasm"/>
    <property type="evidence" value="ECO:0007669"/>
    <property type="project" value="TreeGrafter"/>
</dbReference>
<dbReference type="InterPro" id="IPR002569">
    <property type="entry name" value="Met_Sox_Rdtase_MsrA_dom"/>
</dbReference>